<accession>W7IFA8</accession>
<dbReference type="EMBL" id="KI966408">
    <property type="protein sequence ID" value="EWC47785.1"/>
    <property type="molecule type" value="Genomic_DNA"/>
</dbReference>
<evidence type="ECO:0000313" key="4">
    <source>
        <dbReference type="Proteomes" id="UP000024837"/>
    </source>
</evidence>
<feature type="chain" id="PRO_5004893471" evidence="2">
    <location>
        <begin position="21"/>
        <end position="565"/>
    </location>
</feature>
<name>W7IFA8_9PEZI</name>
<feature type="compositionally biased region" description="Polar residues" evidence="1">
    <location>
        <begin position="439"/>
        <end position="462"/>
    </location>
</feature>
<dbReference type="HOGENOM" id="CLU_482336_0_0_1"/>
<keyword evidence="4" id="KW-1185">Reference proteome</keyword>
<feature type="signal peptide" evidence="2">
    <location>
        <begin position="1"/>
        <end position="20"/>
    </location>
</feature>
<feature type="region of interest" description="Disordered" evidence="1">
    <location>
        <begin position="301"/>
        <end position="370"/>
    </location>
</feature>
<reference evidence="3 4" key="1">
    <citation type="submission" date="2013-05" db="EMBL/GenBank/DDBJ databases">
        <title>Drechslerella stenobrocha genome reveals carnivorous origination and mechanical trapping mechanism of predatory fungi.</title>
        <authorList>
            <person name="Liu X."/>
            <person name="Zhang W."/>
            <person name="Liu K."/>
        </authorList>
    </citation>
    <scope>NUCLEOTIDE SEQUENCE [LARGE SCALE GENOMIC DNA]</scope>
    <source>
        <strain evidence="3 4">248</strain>
    </source>
</reference>
<feature type="region of interest" description="Disordered" evidence="1">
    <location>
        <begin position="439"/>
        <end position="565"/>
    </location>
</feature>
<dbReference type="Proteomes" id="UP000024837">
    <property type="component" value="Unassembled WGS sequence"/>
</dbReference>
<protein>
    <submittedName>
        <fullName evidence="3">Uncharacterized protein</fullName>
    </submittedName>
</protein>
<evidence type="ECO:0000313" key="3">
    <source>
        <dbReference type="EMBL" id="EWC47785.1"/>
    </source>
</evidence>
<feature type="region of interest" description="Disordered" evidence="1">
    <location>
        <begin position="35"/>
        <end position="56"/>
    </location>
</feature>
<keyword evidence="2" id="KW-0732">Signal</keyword>
<gene>
    <name evidence="3" type="ORF">DRE_02985</name>
</gene>
<evidence type="ECO:0000256" key="1">
    <source>
        <dbReference type="SAM" id="MobiDB-lite"/>
    </source>
</evidence>
<dbReference type="OrthoDB" id="5403246at2759"/>
<feature type="compositionally biased region" description="Low complexity" evidence="1">
    <location>
        <begin position="523"/>
        <end position="565"/>
    </location>
</feature>
<proteinExistence type="predicted"/>
<organism evidence="3 4">
    <name type="scientific">Drechslerella stenobrocha 248</name>
    <dbReference type="NCBI Taxonomy" id="1043628"/>
    <lineage>
        <taxon>Eukaryota</taxon>
        <taxon>Fungi</taxon>
        <taxon>Dikarya</taxon>
        <taxon>Ascomycota</taxon>
        <taxon>Pezizomycotina</taxon>
        <taxon>Orbiliomycetes</taxon>
        <taxon>Orbiliales</taxon>
        <taxon>Orbiliaceae</taxon>
        <taxon>Drechslerella</taxon>
    </lineage>
</organism>
<evidence type="ECO:0000256" key="2">
    <source>
        <dbReference type="SAM" id="SignalP"/>
    </source>
</evidence>
<feature type="region of interest" description="Disordered" evidence="1">
    <location>
        <begin position="64"/>
        <end position="83"/>
    </location>
</feature>
<feature type="compositionally biased region" description="Polar residues" evidence="1">
    <location>
        <begin position="476"/>
        <end position="494"/>
    </location>
</feature>
<sequence>MKSSVIGLAVLGLWAGSSFGRTAAPIEGEELHRKHKWAPRAADELGPPDPDWDEDLAVRDLSPHAFPVEYDPPPSKNASPDLKRRQANSLEFVSFNMQPDVGNGNPEALRKNPARKHQEFFCHWRTAPEGYDVRTAWEVFSDFLNKFPIDTCSGPGGYCTPIYCMAGYTVAVCNWSNKPWEIRCMDLMLQARDIVTALANRADKLLWEKGLDSTRSDQQRLNDQKKQCISHSSVYNPQMLGYTWFNTNPYFQIQLYYGFPDKVIDCVSGGNIFPHIKGKAQRQDDYLWDWYGILTDRKEEELQNKGGRGGNDNKKGQTPVNPLKPGAPPPTRTNRTATETDDSLPLPLETPTGTDGAANYKGPNLHDYDPEDFVPADQVAEWKIEQWRKRIGLDKSWNDTTTNNGDATKTAMLPTFTEQMSISNSTGTLPASLTTANSLREQTGSASSEKNTGTVLQVSGKTVPSPIAEATRKSTDTSNVASGASQSAIESTPSAPIAAASRTPPTPQLSALQPNAPRPGAPEPSTSEPSTSEPSASQPSTPEPSVLEPSASEPSASQATASAPP</sequence>
<dbReference type="AlphaFoldDB" id="W7IFA8"/>